<reference evidence="4" key="1">
    <citation type="journal article" date="2019" name="Nat. Commun.">
        <title>The genome of broomcorn millet.</title>
        <authorList>
            <person name="Zou C."/>
            <person name="Miki D."/>
            <person name="Li D."/>
            <person name="Tang Q."/>
            <person name="Xiao L."/>
            <person name="Rajput S."/>
            <person name="Deng P."/>
            <person name="Jia W."/>
            <person name="Huang R."/>
            <person name="Zhang M."/>
            <person name="Sun Y."/>
            <person name="Hu J."/>
            <person name="Fu X."/>
            <person name="Schnable P.S."/>
            <person name="Li F."/>
            <person name="Zhang H."/>
            <person name="Feng B."/>
            <person name="Zhu X."/>
            <person name="Liu R."/>
            <person name="Schnable J.C."/>
            <person name="Zhu J.-K."/>
            <person name="Zhang H."/>
        </authorList>
    </citation>
    <scope>NUCLEOTIDE SEQUENCE [LARGE SCALE GENOMIC DNA]</scope>
</reference>
<dbReference type="EMBL" id="PQIB02000018">
    <property type="protein sequence ID" value="RLM55452.1"/>
    <property type="molecule type" value="Genomic_DNA"/>
</dbReference>
<dbReference type="InterPro" id="IPR022059">
    <property type="entry name" value="DUF3615"/>
</dbReference>
<organism evidence="3 4">
    <name type="scientific">Panicum miliaceum</name>
    <name type="common">Proso millet</name>
    <name type="synonym">Broomcorn millet</name>
    <dbReference type="NCBI Taxonomy" id="4540"/>
    <lineage>
        <taxon>Eukaryota</taxon>
        <taxon>Viridiplantae</taxon>
        <taxon>Streptophyta</taxon>
        <taxon>Embryophyta</taxon>
        <taxon>Tracheophyta</taxon>
        <taxon>Spermatophyta</taxon>
        <taxon>Magnoliopsida</taxon>
        <taxon>Liliopsida</taxon>
        <taxon>Poales</taxon>
        <taxon>Poaceae</taxon>
        <taxon>PACMAD clade</taxon>
        <taxon>Panicoideae</taxon>
        <taxon>Panicodae</taxon>
        <taxon>Paniceae</taxon>
        <taxon>Panicinae</taxon>
        <taxon>Panicum</taxon>
        <taxon>Panicum sect. Panicum</taxon>
    </lineage>
</organism>
<dbReference type="Proteomes" id="UP000275267">
    <property type="component" value="Unassembled WGS sequence"/>
</dbReference>
<feature type="domain" description="DUF3615" evidence="2">
    <location>
        <begin position="163"/>
        <end position="258"/>
    </location>
</feature>
<dbReference type="OrthoDB" id="687911at2759"/>
<evidence type="ECO:0000259" key="2">
    <source>
        <dbReference type="Pfam" id="PF12274"/>
    </source>
</evidence>
<dbReference type="Pfam" id="PF12274">
    <property type="entry name" value="DUF3615"/>
    <property type="match status" value="1"/>
</dbReference>
<dbReference type="PANTHER" id="PTHR33326:SF44">
    <property type="entry name" value="OS10G0494950 PROTEIN"/>
    <property type="match status" value="1"/>
</dbReference>
<dbReference type="AlphaFoldDB" id="A0A3L6PCZ6"/>
<evidence type="ECO:0000256" key="1">
    <source>
        <dbReference type="SAM" id="MobiDB-lite"/>
    </source>
</evidence>
<protein>
    <recommendedName>
        <fullName evidence="2">DUF3615 domain-containing protein</fullName>
    </recommendedName>
</protein>
<gene>
    <name evidence="3" type="ORF">C2845_PM10G01830</name>
</gene>
<evidence type="ECO:0000313" key="3">
    <source>
        <dbReference type="EMBL" id="RLM55452.1"/>
    </source>
</evidence>
<name>A0A3L6PCZ6_PANMI</name>
<proteinExistence type="predicted"/>
<evidence type="ECO:0000313" key="4">
    <source>
        <dbReference type="Proteomes" id="UP000275267"/>
    </source>
</evidence>
<feature type="region of interest" description="Disordered" evidence="1">
    <location>
        <begin position="1"/>
        <end position="65"/>
    </location>
</feature>
<keyword evidence="4" id="KW-1185">Reference proteome</keyword>
<dbReference type="PANTHER" id="PTHR33326">
    <property type="entry name" value="OS05G0543800 PROTEIN"/>
    <property type="match status" value="1"/>
</dbReference>
<feature type="compositionally biased region" description="Low complexity" evidence="1">
    <location>
        <begin position="23"/>
        <end position="45"/>
    </location>
</feature>
<accession>A0A3L6PCZ6</accession>
<comment type="caution">
    <text evidence="3">The sequence shown here is derived from an EMBL/GenBank/DDBJ whole genome shotgun (WGS) entry which is preliminary data.</text>
</comment>
<sequence length="302" mass="33818">MLEKFISGAAESASAQTLKEAGLSSSEELLDATSSAELSTASPSSVLHDTADDSPPSASSVGPPILLRDPPNWYQDFYMRTDHKGYLHMYPDLGGPFESLQEAEATIKRHLDEQRLPEICQKPSEGPRVEWLIKQALYYPDGTPKRGPNAPSKNSKDHMRHLVKALLDQYNDHHNLCKDLARELKDFVSWDWMYENNKTYFHFNFTTKTNKADDVNLFFAEVMWIKVGYVVTCCCVITPNDHGSCSGCTSTKQKIMHPNNSRAYIGGHEGGDVPFRGDDFSSDDEDDEAFVARLSEEALAEN</sequence>